<dbReference type="GO" id="GO:0003735">
    <property type="term" value="F:structural constituent of ribosome"/>
    <property type="evidence" value="ECO:0007669"/>
    <property type="project" value="InterPro"/>
</dbReference>
<dbReference type="NCBIfam" id="TIGR03953">
    <property type="entry name" value="rplD_bact"/>
    <property type="match status" value="1"/>
</dbReference>
<comment type="caution">
    <text evidence="7">The sequence shown here is derived from an EMBL/GenBank/DDBJ whole genome shotgun (WGS) entry which is preliminary data.</text>
</comment>
<evidence type="ECO:0000256" key="1">
    <source>
        <dbReference type="ARBA" id="ARBA00010528"/>
    </source>
</evidence>
<dbReference type="GO" id="GO:1990904">
    <property type="term" value="C:ribonucleoprotein complex"/>
    <property type="evidence" value="ECO:0007669"/>
    <property type="project" value="UniProtKB-KW"/>
</dbReference>
<dbReference type="GO" id="GO:0005840">
    <property type="term" value="C:ribosome"/>
    <property type="evidence" value="ECO:0007669"/>
    <property type="project" value="UniProtKB-KW"/>
</dbReference>
<dbReference type="InterPro" id="IPR002136">
    <property type="entry name" value="Ribosomal_uL4"/>
</dbReference>
<reference evidence="8" key="1">
    <citation type="submission" date="2017-09" db="EMBL/GenBank/DDBJ databases">
        <title>Depth-based differentiation of microbial function through sediment-hosted aquifers and enrichment of novel symbionts in the deep terrestrial subsurface.</title>
        <authorList>
            <person name="Probst A.J."/>
            <person name="Ladd B."/>
            <person name="Jarett J.K."/>
            <person name="Geller-Mcgrath D.E."/>
            <person name="Sieber C.M.K."/>
            <person name="Emerson J.B."/>
            <person name="Anantharaman K."/>
            <person name="Thomas B.C."/>
            <person name="Malmstrom R."/>
            <person name="Stieglmeier M."/>
            <person name="Klingl A."/>
            <person name="Woyke T."/>
            <person name="Ryan C.M."/>
            <person name="Banfield J.F."/>
        </authorList>
    </citation>
    <scope>NUCLEOTIDE SEQUENCE [LARGE SCALE GENOMIC DNA]</scope>
</reference>
<evidence type="ECO:0000313" key="8">
    <source>
        <dbReference type="Proteomes" id="UP000229966"/>
    </source>
</evidence>
<evidence type="ECO:0000256" key="5">
    <source>
        <dbReference type="ARBA" id="ARBA00035462"/>
    </source>
</evidence>
<dbReference type="InterPro" id="IPR023574">
    <property type="entry name" value="Ribosomal_uL4_dom_sf"/>
</dbReference>
<dbReference type="SUPFAM" id="SSF52166">
    <property type="entry name" value="Ribosomal protein L4"/>
    <property type="match status" value="1"/>
</dbReference>
<dbReference type="Proteomes" id="UP000229966">
    <property type="component" value="Unassembled WGS sequence"/>
</dbReference>
<keyword evidence="2 7" id="KW-0689">Ribosomal protein</keyword>
<dbReference type="EMBL" id="PEUM01000011">
    <property type="protein sequence ID" value="PIV25662.1"/>
    <property type="molecule type" value="Genomic_DNA"/>
</dbReference>
<keyword evidence="3" id="KW-0687">Ribonucleoprotein</keyword>
<evidence type="ECO:0000313" key="7">
    <source>
        <dbReference type="EMBL" id="PIV25662.1"/>
    </source>
</evidence>
<organism evidence="7 8">
    <name type="scientific">Candidatus Berkelbacteria bacterium CG03_land_8_20_14_0_80_40_36</name>
    <dbReference type="NCBI Taxonomy" id="1974509"/>
    <lineage>
        <taxon>Bacteria</taxon>
        <taxon>Candidatus Berkelbacteria</taxon>
    </lineage>
</organism>
<sequence>MKKLIIKQFNINGKELESITISQFSKTKIDLKTIFVAMAHNSRQKSSSPKSRSEVVGSNKKPWRQKGTGKARAGSAKSPLWVGGGVTFAPKNIKIYKKINARIMKLAKKQLFQDMIMAGQVICATGLSKLKPKTKEIYALLKKINLDEKKVLILTDKEILAVKRASQNLAKVLYRKSQNTNILEMAKAKIILASKQAIDAIIK</sequence>
<dbReference type="Gene3D" id="3.40.1370.10">
    <property type="match status" value="1"/>
</dbReference>
<gene>
    <name evidence="7" type="primary">rplD</name>
    <name evidence="7" type="ORF">COS38_00395</name>
</gene>
<name>A0A2M7CJ52_9BACT</name>
<evidence type="ECO:0000256" key="4">
    <source>
        <dbReference type="ARBA" id="ARBA00035244"/>
    </source>
</evidence>
<accession>A0A2M7CJ52</accession>
<evidence type="ECO:0000256" key="2">
    <source>
        <dbReference type="ARBA" id="ARBA00022980"/>
    </source>
</evidence>
<protein>
    <recommendedName>
        <fullName evidence="4">Large ribosomal subunit protein uL4</fullName>
    </recommendedName>
    <alternativeName>
        <fullName evidence="5">50S ribosomal protein L4</fullName>
    </alternativeName>
</protein>
<dbReference type="GO" id="GO:0006412">
    <property type="term" value="P:translation"/>
    <property type="evidence" value="ECO:0007669"/>
    <property type="project" value="InterPro"/>
</dbReference>
<feature type="region of interest" description="Disordered" evidence="6">
    <location>
        <begin position="42"/>
        <end position="77"/>
    </location>
</feature>
<dbReference type="Pfam" id="PF00573">
    <property type="entry name" value="Ribosomal_L4"/>
    <property type="match status" value="1"/>
</dbReference>
<dbReference type="InterPro" id="IPR013005">
    <property type="entry name" value="Ribosomal_uL4-like"/>
</dbReference>
<dbReference type="PANTHER" id="PTHR10746">
    <property type="entry name" value="50S RIBOSOMAL PROTEIN L4"/>
    <property type="match status" value="1"/>
</dbReference>
<evidence type="ECO:0000256" key="6">
    <source>
        <dbReference type="SAM" id="MobiDB-lite"/>
    </source>
</evidence>
<proteinExistence type="inferred from homology"/>
<dbReference type="PANTHER" id="PTHR10746:SF6">
    <property type="entry name" value="LARGE RIBOSOMAL SUBUNIT PROTEIN UL4M"/>
    <property type="match status" value="1"/>
</dbReference>
<evidence type="ECO:0000256" key="3">
    <source>
        <dbReference type="ARBA" id="ARBA00023274"/>
    </source>
</evidence>
<comment type="similarity">
    <text evidence="1">Belongs to the universal ribosomal protein uL4 family.</text>
</comment>
<dbReference type="AlphaFoldDB" id="A0A2M7CJ52"/>